<reference evidence="2 3" key="1">
    <citation type="submission" date="2019-09" db="EMBL/GenBank/DDBJ databases">
        <title>Draft genome sequences of 48 bacterial type strains from the CCUG.</title>
        <authorList>
            <person name="Tunovic T."/>
            <person name="Pineiro-Iglesias B."/>
            <person name="Unosson C."/>
            <person name="Inganas E."/>
            <person name="Ohlen M."/>
            <person name="Cardew S."/>
            <person name="Jensie-Markopoulos S."/>
            <person name="Salva-Serra F."/>
            <person name="Jaen-Luchoro D."/>
            <person name="Karlsson R."/>
            <person name="Svensson-Stadler L."/>
            <person name="Chun J."/>
            <person name="Moore E."/>
        </authorList>
    </citation>
    <scope>NUCLEOTIDE SEQUENCE [LARGE SCALE GENOMIC DNA]</scope>
    <source>
        <strain evidence="2 3">CCUG 65686</strain>
    </source>
</reference>
<proteinExistence type="predicted"/>
<protein>
    <submittedName>
        <fullName evidence="2">Paraquat-inducible protein A</fullName>
    </submittedName>
</protein>
<comment type="caution">
    <text evidence="2">The sequence shown here is derived from an EMBL/GenBank/DDBJ whole genome shotgun (WGS) entry which is preliminary data.</text>
</comment>
<gene>
    <name evidence="2" type="ORF">F7R25_37395</name>
</gene>
<feature type="transmembrane region" description="Helical" evidence="1">
    <location>
        <begin position="6"/>
        <end position="27"/>
    </location>
</feature>
<keyword evidence="1" id="KW-1133">Transmembrane helix</keyword>
<evidence type="ECO:0000313" key="3">
    <source>
        <dbReference type="Proteomes" id="UP000473470"/>
    </source>
</evidence>
<keyword evidence="1" id="KW-0472">Membrane</keyword>
<evidence type="ECO:0000256" key="1">
    <source>
        <dbReference type="SAM" id="Phobius"/>
    </source>
</evidence>
<accession>A0A6L3MJG4</accession>
<organism evidence="2 3">
    <name type="scientific">Burkholderia stagnalis</name>
    <dbReference type="NCBI Taxonomy" id="1503054"/>
    <lineage>
        <taxon>Bacteria</taxon>
        <taxon>Pseudomonadati</taxon>
        <taxon>Pseudomonadota</taxon>
        <taxon>Betaproteobacteria</taxon>
        <taxon>Burkholderiales</taxon>
        <taxon>Burkholderiaceae</taxon>
        <taxon>Burkholderia</taxon>
        <taxon>Burkholderia cepacia complex</taxon>
    </lineage>
</organism>
<dbReference type="EMBL" id="VZOK01000211">
    <property type="protein sequence ID" value="KAB0630678.1"/>
    <property type="molecule type" value="Genomic_DNA"/>
</dbReference>
<name>A0A6L3MJG4_9BURK</name>
<keyword evidence="1" id="KW-0812">Transmembrane</keyword>
<sequence>PEAALFAFAALTLMIAVVLMFDPMLLWDLVDDLRAGRAPSAAPRREARR</sequence>
<dbReference type="AlphaFoldDB" id="A0A6L3MJG4"/>
<evidence type="ECO:0000313" key="2">
    <source>
        <dbReference type="EMBL" id="KAB0630678.1"/>
    </source>
</evidence>
<feature type="non-terminal residue" evidence="2">
    <location>
        <position position="1"/>
    </location>
</feature>
<dbReference type="Proteomes" id="UP000473470">
    <property type="component" value="Unassembled WGS sequence"/>
</dbReference>